<evidence type="ECO:0000256" key="1">
    <source>
        <dbReference type="SAM" id="MobiDB-lite"/>
    </source>
</evidence>
<name>A0A4U6SSZ2_SETVI</name>
<feature type="compositionally biased region" description="Pro residues" evidence="1">
    <location>
        <begin position="23"/>
        <end position="37"/>
    </location>
</feature>
<evidence type="ECO:0000313" key="3">
    <source>
        <dbReference type="Proteomes" id="UP000298652"/>
    </source>
</evidence>
<accession>A0A4U6SSZ2</accession>
<dbReference type="Gramene" id="TKV90172">
    <property type="protein sequence ID" value="TKV90172"/>
    <property type="gene ID" value="SEVIR_9G011100v2"/>
</dbReference>
<organism evidence="2 3">
    <name type="scientific">Setaria viridis</name>
    <name type="common">Green bristlegrass</name>
    <name type="synonym">Setaria italica subsp. viridis</name>
    <dbReference type="NCBI Taxonomy" id="4556"/>
    <lineage>
        <taxon>Eukaryota</taxon>
        <taxon>Viridiplantae</taxon>
        <taxon>Streptophyta</taxon>
        <taxon>Embryophyta</taxon>
        <taxon>Tracheophyta</taxon>
        <taxon>Spermatophyta</taxon>
        <taxon>Magnoliopsida</taxon>
        <taxon>Liliopsida</taxon>
        <taxon>Poales</taxon>
        <taxon>Poaceae</taxon>
        <taxon>PACMAD clade</taxon>
        <taxon>Panicoideae</taxon>
        <taxon>Panicodae</taxon>
        <taxon>Paniceae</taxon>
        <taxon>Cenchrinae</taxon>
        <taxon>Setaria</taxon>
    </lineage>
</organism>
<feature type="compositionally biased region" description="Polar residues" evidence="1">
    <location>
        <begin position="1"/>
        <end position="12"/>
    </location>
</feature>
<sequence>MTADPSLSSCRSTAPLATHSCRPFPPPPLAPPPPPPQQAEGVPRSEDEVALGQRRPPPSTRGGWIRGVHDGGQRSTQARLHLRQQVHAHLRHPLRFPHRRRQHPFHQRLQHPRALVDGRAVTPALHDLPRHRHSESALIGRKPSSMCIYISKICFRPWIDCSKWNLYAYCWRLCAVQLWTKQSQFILDTCFIIRIMPNHAVS</sequence>
<dbReference type="Proteomes" id="UP000298652">
    <property type="component" value="Chromosome 9"/>
</dbReference>
<reference evidence="2" key="1">
    <citation type="submission" date="2019-03" db="EMBL/GenBank/DDBJ databases">
        <title>WGS assembly of Setaria viridis.</title>
        <authorList>
            <person name="Huang P."/>
            <person name="Jenkins J."/>
            <person name="Grimwood J."/>
            <person name="Barry K."/>
            <person name="Healey A."/>
            <person name="Mamidi S."/>
            <person name="Sreedasyam A."/>
            <person name="Shu S."/>
            <person name="Feldman M."/>
            <person name="Wu J."/>
            <person name="Yu Y."/>
            <person name="Chen C."/>
            <person name="Johnson J."/>
            <person name="Rokhsar D."/>
            <person name="Baxter I."/>
            <person name="Schmutz J."/>
            <person name="Brutnell T."/>
            <person name="Kellogg E."/>
        </authorList>
    </citation>
    <scope>NUCLEOTIDE SEQUENCE [LARGE SCALE GENOMIC DNA]</scope>
</reference>
<dbReference type="EMBL" id="CM016560">
    <property type="protein sequence ID" value="TKV90172.1"/>
    <property type="molecule type" value="Genomic_DNA"/>
</dbReference>
<protein>
    <submittedName>
        <fullName evidence="2">Uncharacterized protein</fullName>
    </submittedName>
</protein>
<feature type="region of interest" description="Disordered" evidence="1">
    <location>
        <begin position="1"/>
        <end position="76"/>
    </location>
</feature>
<keyword evidence="3" id="KW-1185">Reference proteome</keyword>
<proteinExistence type="predicted"/>
<gene>
    <name evidence="2" type="ORF">SEVIR_9G011100v2</name>
</gene>
<evidence type="ECO:0000313" key="2">
    <source>
        <dbReference type="EMBL" id="TKV90172.1"/>
    </source>
</evidence>
<dbReference type="AlphaFoldDB" id="A0A4U6SSZ2"/>